<reference evidence="1 2" key="1">
    <citation type="journal article" date="2015" name="Genome Announc.">
        <title>Expanding the biotechnology potential of lactobacilli through comparative genomics of 213 strains and associated genera.</title>
        <authorList>
            <person name="Sun Z."/>
            <person name="Harris H.M."/>
            <person name="McCann A."/>
            <person name="Guo C."/>
            <person name="Argimon S."/>
            <person name="Zhang W."/>
            <person name="Yang X."/>
            <person name="Jeffery I.B."/>
            <person name="Cooney J.C."/>
            <person name="Kagawa T.F."/>
            <person name="Liu W."/>
            <person name="Song Y."/>
            <person name="Salvetti E."/>
            <person name="Wrobel A."/>
            <person name="Rasinkangas P."/>
            <person name="Parkhill J."/>
            <person name="Rea M.C."/>
            <person name="O'Sullivan O."/>
            <person name="Ritari J."/>
            <person name="Douillard F.P."/>
            <person name="Paul Ross R."/>
            <person name="Yang R."/>
            <person name="Briner A.E."/>
            <person name="Felis G.E."/>
            <person name="de Vos W.M."/>
            <person name="Barrangou R."/>
            <person name="Klaenhammer T.R."/>
            <person name="Caufield P.W."/>
            <person name="Cui Y."/>
            <person name="Zhang H."/>
            <person name="O'Toole P.W."/>
        </authorList>
    </citation>
    <scope>NUCLEOTIDE SEQUENCE [LARGE SCALE GENOMIC DNA]</scope>
    <source>
        <strain evidence="1 2">DSM 16381</strain>
    </source>
</reference>
<dbReference type="SUPFAM" id="SSF56784">
    <property type="entry name" value="HAD-like"/>
    <property type="match status" value="1"/>
</dbReference>
<dbReference type="GO" id="GO:0016791">
    <property type="term" value="F:phosphatase activity"/>
    <property type="evidence" value="ECO:0007669"/>
    <property type="project" value="TreeGrafter"/>
</dbReference>
<dbReference type="GO" id="GO:0000287">
    <property type="term" value="F:magnesium ion binding"/>
    <property type="evidence" value="ECO:0007669"/>
    <property type="project" value="TreeGrafter"/>
</dbReference>
<evidence type="ECO:0000313" key="2">
    <source>
        <dbReference type="Proteomes" id="UP000051580"/>
    </source>
</evidence>
<dbReference type="InterPro" id="IPR036412">
    <property type="entry name" value="HAD-like_sf"/>
</dbReference>
<proteinExistence type="predicted"/>
<comment type="caution">
    <text evidence="1">The sequence shown here is derived from an EMBL/GenBank/DDBJ whole genome shotgun (WGS) entry which is preliminary data.</text>
</comment>
<evidence type="ECO:0000313" key="1">
    <source>
        <dbReference type="EMBL" id="KRL95851.1"/>
    </source>
</evidence>
<dbReference type="AlphaFoldDB" id="A0A0R1V1I6"/>
<dbReference type="GO" id="GO:0005829">
    <property type="term" value="C:cytosol"/>
    <property type="evidence" value="ECO:0007669"/>
    <property type="project" value="TreeGrafter"/>
</dbReference>
<dbReference type="RefSeq" id="WP_057732494.1">
    <property type="nucleotide sequence ID" value="NZ_AZFS01000044.1"/>
</dbReference>
<dbReference type="PANTHER" id="PTHR10000">
    <property type="entry name" value="PHOSPHOSERINE PHOSPHATASE"/>
    <property type="match status" value="1"/>
</dbReference>
<dbReference type="InterPro" id="IPR023214">
    <property type="entry name" value="HAD_sf"/>
</dbReference>
<keyword evidence="1" id="KW-0378">Hydrolase</keyword>
<keyword evidence="2" id="KW-1185">Reference proteome</keyword>
<name>A0A0R1V1I6_9LACO</name>
<dbReference type="Gene3D" id="3.30.1240.10">
    <property type="match status" value="1"/>
</dbReference>
<accession>A0A0R1V1I6</accession>
<protein>
    <submittedName>
        <fullName evidence="1">HAD superfamily hydrolase</fullName>
    </submittedName>
</protein>
<dbReference type="Proteomes" id="UP000051580">
    <property type="component" value="Unassembled WGS sequence"/>
</dbReference>
<dbReference type="PANTHER" id="PTHR10000:SF53">
    <property type="entry name" value="5-AMINO-6-(5-PHOSPHO-D-RIBITYLAMINO)URACIL PHOSPHATASE YBJI-RELATED"/>
    <property type="match status" value="1"/>
</dbReference>
<dbReference type="STRING" id="1423753.FD28_GL002080"/>
<dbReference type="EMBL" id="AZFS01000044">
    <property type="protein sequence ID" value="KRL95851.1"/>
    <property type="molecule type" value="Genomic_DNA"/>
</dbReference>
<dbReference type="Pfam" id="PF08282">
    <property type="entry name" value="Hydrolase_3"/>
    <property type="match status" value="1"/>
</dbReference>
<dbReference type="OrthoDB" id="1650327at2"/>
<organism evidence="1 2">
    <name type="scientific">Levilactobacillus hammesii DSM 16381</name>
    <dbReference type="NCBI Taxonomy" id="1423753"/>
    <lineage>
        <taxon>Bacteria</taxon>
        <taxon>Bacillati</taxon>
        <taxon>Bacillota</taxon>
        <taxon>Bacilli</taxon>
        <taxon>Lactobacillales</taxon>
        <taxon>Lactobacillaceae</taxon>
        <taxon>Levilactobacillus</taxon>
    </lineage>
</organism>
<dbReference type="PATRIC" id="fig|1423753.3.peg.2186"/>
<gene>
    <name evidence="1" type="ORF">FD28_GL002080</name>
</gene>
<sequence length="248" mass="27177">MNYVFDVDGTLSFNGTSISAEITAGLKVLEKHGHHLIFASARPIRDLLPIVPEFRHNLLIGANGAIVSQADTIKVMTPIAIPDRDYLKTLITHYNLEYVVDGDWNYAAHVSPDNLITKQLDSGHLAHNVPLEQITTAIKVILLGMADQQLEKIVRLVTDHTNLELVQHVGEGNLDLTAQNINKANTLALLGIHDYIAFGNDMNDVKMLSQAATSFWVDSKSELLEQAGSFARTIVAPNQVAAVIRQLG</sequence>
<dbReference type="Gene3D" id="3.40.50.1000">
    <property type="entry name" value="HAD superfamily/HAD-like"/>
    <property type="match status" value="1"/>
</dbReference>